<accession>A0A6C0J8W5</accession>
<name>A0A6C0J8W5_9ZZZZ</name>
<proteinExistence type="predicted"/>
<dbReference type="AlphaFoldDB" id="A0A6C0J8W5"/>
<evidence type="ECO:0000313" key="1">
    <source>
        <dbReference type="EMBL" id="QHU00967.1"/>
    </source>
</evidence>
<organism evidence="1">
    <name type="scientific">viral metagenome</name>
    <dbReference type="NCBI Taxonomy" id="1070528"/>
    <lineage>
        <taxon>unclassified sequences</taxon>
        <taxon>metagenomes</taxon>
        <taxon>organismal metagenomes</taxon>
    </lineage>
</organism>
<dbReference type="EMBL" id="MN740332">
    <property type="protein sequence ID" value="QHU00967.1"/>
    <property type="molecule type" value="Genomic_DNA"/>
</dbReference>
<protein>
    <submittedName>
        <fullName evidence="1">Uncharacterized protein</fullName>
    </submittedName>
</protein>
<reference evidence="1" key="1">
    <citation type="journal article" date="2020" name="Nature">
        <title>Giant virus diversity and host interactions through global metagenomics.</title>
        <authorList>
            <person name="Schulz F."/>
            <person name="Roux S."/>
            <person name="Paez-Espino D."/>
            <person name="Jungbluth S."/>
            <person name="Walsh D.A."/>
            <person name="Denef V.J."/>
            <person name="McMahon K.D."/>
            <person name="Konstantinidis K.T."/>
            <person name="Eloe-Fadrosh E.A."/>
            <person name="Kyrpides N.C."/>
            <person name="Woyke T."/>
        </authorList>
    </citation>
    <scope>NUCLEOTIDE SEQUENCE</scope>
    <source>
        <strain evidence="1">GVMAG-M-3300025860-20</strain>
    </source>
</reference>
<sequence length="199" mass="23066">MTDAILLIGAAPHEPHIIELKHNNPSYVLITVSNKHIDKENKSHFCSDFNEIDTWNNILVYIKEKNLHVIKIIVDWSTVRFFNRNYNIVYGKIFYIISNLVKDGAIFYSEYLTGIETMILSNNGVSLPNDTWYMATCCVPFIHQSLEDDPNITEYKKNIVAFSPLGIKTLLCTAYSLTDYPLHNKKMVYPFNYLKFISE</sequence>